<dbReference type="EMBL" id="JBHLTR010000054">
    <property type="protein sequence ID" value="MFC0561078.1"/>
    <property type="molecule type" value="Genomic_DNA"/>
</dbReference>
<evidence type="ECO:0000256" key="5">
    <source>
        <dbReference type="ARBA" id="ARBA00029447"/>
    </source>
</evidence>
<accession>A0ABV6NLS8</accession>
<keyword evidence="11" id="KW-1185">Reference proteome</keyword>
<name>A0ABV6NLS8_9BACI</name>
<proteinExistence type="inferred from homology"/>
<comment type="similarity">
    <text evidence="5">Belongs to the methyl-accepting chemotaxis (MCP) protein family.</text>
</comment>
<dbReference type="Proteomes" id="UP001589833">
    <property type="component" value="Unassembled WGS sequence"/>
</dbReference>
<evidence type="ECO:0000259" key="8">
    <source>
        <dbReference type="PROSITE" id="PS50111"/>
    </source>
</evidence>
<evidence type="ECO:0000259" key="9">
    <source>
        <dbReference type="PROSITE" id="PS50885"/>
    </source>
</evidence>
<evidence type="ECO:0000313" key="11">
    <source>
        <dbReference type="Proteomes" id="UP001589833"/>
    </source>
</evidence>
<evidence type="ECO:0000256" key="3">
    <source>
        <dbReference type="ARBA" id="ARBA00023136"/>
    </source>
</evidence>
<dbReference type="PANTHER" id="PTHR32089:SF112">
    <property type="entry name" value="LYSOZYME-LIKE PROTEIN-RELATED"/>
    <property type="match status" value="1"/>
</dbReference>
<evidence type="ECO:0000256" key="7">
    <source>
        <dbReference type="SAM" id="Phobius"/>
    </source>
</evidence>
<sequence>MAGGQTSYRASIRKKLVIGISGLAIVTFGFSAIFIFFLADSLQEILGLSSNVIVLFTLIKGVFWSGFLGFIAAPLLTKPLREVEEAARRAAAGDIQEDIMVSKSDDEIRALGLAYNEMLASLRSMVKDIDQNFNRTNQTVAEISAASELAATKATQIGQTMDEIAKGAENTAYAIQNTAESMEEVTEIATLVQARANESKTSSEGMVSTLAESRTVVNSLVEGIRQLASDNEKSLLAVERLEKQAKEVGEIISLVGDIAGQTNLLALNASIEAARAGEHGKGFAVVADEVRHLADESAKAVQGITNLIHNIQTEVKNVARQIGDQVQVAMIQSEQGTATNQAICEVEKSVNEVDSFITDISKMINRQMESIQTTTHQSQEVAAIAEETSAGSVEISAMTEQQGTSINEMEQMAHDLSNQAKNLKATIERFTT</sequence>
<organism evidence="10 11">
    <name type="scientific">Halalkalibacter alkalisediminis</name>
    <dbReference type="NCBI Taxonomy" id="935616"/>
    <lineage>
        <taxon>Bacteria</taxon>
        <taxon>Bacillati</taxon>
        <taxon>Bacillota</taxon>
        <taxon>Bacilli</taxon>
        <taxon>Bacillales</taxon>
        <taxon>Bacillaceae</taxon>
        <taxon>Halalkalibacter</taxon>
    </lineage>
</organism>
<dbReference type="PROSITE" id="PS50111">
    <property type="entry name" value="CHEMOTAXIS_TRANSDUC_2"/>
    <property type="match status" value="1"/>
</dbReference>
<feature type="domain" description="Methyl-accepting transducer" evidence="8">
    <location>
        <begin position="146"/>
        <end position="382"/>
    </location>
</feature>
<gene>
    <name evidence="10" type="ORF">ACFFH4_19210</name>
</gene>
<comment type="subcellular location">
    <subcellularLocation>
        <location evidence="1">Cell membrane</location>
    </subcellularLocation>
</comment>
<dbReference type="InterPro" id="IPR003660">
    <property type="entry name" value="HAMP_dom"/>
</dbReference>
<keyword evidence="7" id="KW-1133">Transmembrane helix</keyword>
<dbReference type="Gene3D" id="1.10.287.950">
    <property type="entry name" value="Methyl-accepting chemotaxis protein"/>
    <property type="match status" value="1"/>
</dbReference>
<dbReference type="Pfam" id="PF00015">
    <property type="entry name" value="MCPsignal"/>
    <property type="match status" value="1"/>
</dbReference>
<dbReference type="PROSITE" id="PS50885">
    <property type="entry name" value="HAMP"/>
    <property type="match status" value="1"/>
</dbReference>
<evidence type="ECO:0000256" key="4">
    <source>
        <dbReference type="ARBA" id="ARBA00023224"/>
    </source>
</evidence>
<protein>
    <submittedName>
        <fullName evidence="10">Methyl-accepting chemotaxis protein</fullName>
    </submittedName>
</protein>
<keyword evidence="4 6" id="KW-0807">Transducer</keyword>
<feature type="domain" description="HAMP" evidence="9">
    <location>
        <begin position="76"/>
        <end position="127"/>
    </location>
</feature>
<evidence type="ECO:0000256" key="6">
    <source>
        <dbReference type="PROSITE-ProRule" id="PRU00284"/>
    </source>
</evidence>
<keyword evidence="3 7" id="KW-0472">Membrane</keyword>
<dbReference type="SUPFAM" id="SSF58104">
    <property type="entry name" value="Methyl-accepting chemotaxis protein (MCP) signaling domain"/>
    <property type="match status" value="1"/>
</dbReference>
<keyword evidence="2" id="KW-1003">Cell membrane</keyword>
<comment type="caution">
    <text evidence="10">The sequence shown here is derived from an EMBL/GenBank/DDBJ whole genome shotgun (WGS) entry which is preliminary data.</text>
</comment>
<dbReference type="InterPro" id="IPR004089">
    <property type="entry name" value="MCPsignal_dom"/>
</dbReference>
<dbReference type="PANTHER" id="PTHR32089">
    <property type="entry name" value="METHYL-ACCEPTING CHEMOTAXIS PROTEIN MCPB"/>
    <property type="match status" value="1"/>
</dbReference>
<dbReference type="RefSeq" id="WP_273842372.1">
    <property type="nucleotide sequence ID" value="NZ_JAQQWT010000005.1"/>
</dbReference>
<dbReference type="Pfam" id="PF00672">
    <property type="entry name" value="HAMP"/>
    <property type="match status" value="1"/>
</dbReference>
<reference evidence="10 11" key="1">
    <citation type="submission" date="2024-09" db="EMBL/GenBank/DDBJ databases">
        <authorList>
            <person name="Sun Q."/>
            <person name="Mori K."/>
        </authorList>
    </citation>
    <scope>NUCLEOTIDE SEQUENCE [LARGE SCALE GENOMIC DNA]</scope>
    <source>
        <strain evidence="10 11">NCAIM B.02301</strain>
    </source>
</reference>
<feature type="transmembrane region" description="Helical" evidence="7">
    <location>
        <begin position="16"/>
        <end position="39"/>
    </location>
</feature>
<evidence type="ECO:0000313" key="10">
    <source>
        <dbReference type="EMBL" id="MFC0561078.1"/>
    </source>
</evidence>
<evidence type="ECO:0000256" key="2">
    <source>
        <dbReference type="ARBA" id="ARBA00022475"/>
    </source>
</evidence>
<keyword evidence="7" id="KW-0812">Transmembrane</keyword>
<dbReference type="SMART" id="SM00283">
    <property type="entry name" value="MA"/>
    <property type="match status" value="1"/>
</dbReference>
<feature type="transmembrane region" description="Helical" evidence="7">
    <location>
        <begin position="51"/>
        <end position="76"/>
    </location>
</feature>
<evidence type="ECO:0000256" key="1">
    <source>
        <dbReference type="ARBA" id="ARBA00004236"/>
    </source>
</evidence>
<dbReference type="SMART" id="SM00304">
    <property type="entry name" value="HAMP"/>
    <property type="match status" value="1"/>
</dbReference>